<keyword evidence="6" id="KW-1000">Mitochondrion outer membrane</keyword>
<keyword evidence="3 15" id="KW-0812">Transmembrane</keyword>
<dbReference type="InterPro" id="IPR036834">
    <property type="entry name" value="Bcl-2-like_sf"/>
</dbReference>
<dbReference type="GO" id="GO:0097192">
    <property type="term" value="P:extrinsic apoptotic signaling pathway in absence of ligand"/>
    <property type="evidence" value="ECO:0007669"/>
    <property type="project" value="TreeGrafter"/>
</dbReference>
<feature type="domain" description="Bcl-2 Bcl-2 homology region 1-3" evidence="16">
    <location>
        <begin position="146"/>
        <end position="245"/>
    </location>
</feature>
<sequence length="278" mass="31571">MSGLEKVVWGYVWVWRRFCVDKDQCVGLASICEGAETHEWSGEGCVETSTSVWVWDDSLGTCGEDSVGTSSKGGRGGRGVRALSAVPAARAEGRVAEEAEEVFRSFAFYRYQQEREERGAELPRDPEIEQIQQDPRSTESQVGQRLAIIGDDIYKRYDAEFRTMLESLQPTRDNAYEHFTQIASSLFESGINWGRVIALLAFGYRMAMHVWQRGVSGFLRRIARYVGDFMLHNRIARWIAQQGGWEAVKTLDNVYIKYVLVAAVVVLGYLVLRRFFNP</sequence>
<evidence type="ECO:0000256" key="3">
    <source>
        <dbReference type="ARBA" id="ARBA00022692"/>
    </source>
</evidence>
<dbReference type="GO" id="GO:0051649">
    <property type="term" value="P:establishment of localization in cell"/>
    <property type="evidence" value="ECO:0007669"/>
    <property type="project" value="UniProtKB-ARBA"/>
</dbReference>
<evidence type="ECO:0000256" key="14">
    <source>
        <dbReference type="SAM" id="MobiDB-lite"/>
    </source>
</evidence>
<dbReference type="STRING" id="44316.ENSEGOP00005022412"/>
<evidence type="ECO:0000256" key="10">
    <source>
        <dbReference type="ARBA" id="ARBA00023128"/>
    </source>
</evidence>
<keyword evidence="9" id="KW-0007">Acetylation</keyword>
<keyword evidence="7" id="KW-0862">Zinc</keyword>
<dbReference type="Pfam" id="PF00452">
    <property type="entry name" value="Bcl-2"/>
    <property type="match status" value="1"/>
</dbReference>
<dbReference type="GO" id="GO:0008630">
    <property type="term" value="P:intrinsic apoptotic signaling pathway in response to DNA damage"/>
    <property type="evidence" value="ECO:0007669"/>
    <property type="project" value="TreeGrafter"/>
</dbReference>
<dbReference type="GO" id="GO:0015288">
    <property type="term" value="F:porin activity"/>
    <property type="evidence" value="ECO:0007669"/>
    <property type="project" value="TreeGrafter"/>
</dbReference>
<proteinExistence type="inferred from homology"/>
<dbReference type="Proteomes" id="UP000276834">
    <property type="component" value="Unassembled WGS sequence"/>
</dbReference>
<evidence type="ECO:0000256" key="13">
    <source>
        <dbReference type="ARBA" id="ARBA00083617"/>
    </source>
</evidence>
<feature type="transmembrane region" description="Helical" evidence="15">
    <location>
        <begin position="255"/>
        <end position="272"/>
    </location>
</feature>
<dbReference type="PROSITE" id="PS01080">
    <property type="entry name" value="BH1"/>
    <property type="match status" value="1"/>
</dbReference>
<dbReference type="InterPro" id="IPR026298">
    <property type="entry name" value="Bcl-2_fam"/>
</dbReference>
<gene>
    <name evidence="17" type="ORF">DV515_00012318</name>
</gene>
<dbReference type="GO" id="GO:0001836">
    <property type="term" value="P:release of cytochrome c from mitochondria"/>
    <property type="evidence" value="ECO:0007669"/>
    <property type="project" value="TreeGrafter"/>
</dbReference>
<dbReference type="GO" id="GO:0034644">
    <property type="term" value="P:cellular response to UV"/>
    <property type="evidence" value="ECO:0007669"/>
    <property type="project" value="UniProtKB-ARBA"/>
</dbReference>
<dbReference type="PROSITE" id="PS50062">
    <property type="entry name" value="BCL2_FAMILY"/>
    <property type="match status" value="1"/>
</dbReference>
<keyword evidence="11 15" id="KW-0472">Membrane</keyword>
<dbReference type="PRINTS" id="PR01862">
    <property type="entry name" value="BCL2FAMILY"/>
</dbReference>
<dbReference type="GO" id="GO:0005741">
    <property type="term" value="C:mitochondrial outer membrane"/>
    <property type="evidence" value="ECO:0007669"/>
    <property type="project" value="UniProtKB-SubCell"/>
</dbReference>
<evidence type="ECO:0000256" key="15">
    <source>
        <dbReference type="SAM" id="Phobius"/>
    </source>
</evidence>
<evidence type="ECO:0000256" key="1">
    <source>
        <dbReference type="ARBA" id="ARBA00004572"/>
    </source>
</evidence>
<dbReference type="Gene3D" id="1.10.437.10">
    <property type="entry name" value="Blc2-like"/>
    <property type="match status" value="1"/>
</dbReference>
<feature type="region of interest" description="Disordered" evidence="14">
    <location>
        <begin position="117"/>
        <end position="137"/>
    </location>
</feature>
<dbReference type="CDD" id="cd06845">
    <property type="entry name" value="Bcl-2_like"/>
    <property type="match status" value="1"/>
</dbReference>
<dbReference type="GO" id="GO:0034220">
    <property type="term" value="P:monoatomic ion transmembrane transport"/>
    <property type="evidence" value="ECO:0007669"/>
    <property type="project" value="UniProtKB-ARBA"/>
</dbReference>
<keyword evidence="10" id="KW-0496">Mitochondrion</keyword>
<dbReference type="SUPFAM" id="SSF56854">
    <property type="entry name" value="Bcl-2 inhibitors of programmed cell death"/>
    <property type="match status" value="1"/>
</dbReference>
<dbReference type="InterPro" id="IPR046371">
    <property type="entry name" value="Bcl-2_BH1-3"/>
</dbReference>
<dbReference type="GO" id="GO:0005783">
    <property type="term" value="C:endoplasmic reticulum"/>
    <property type="evidence" value="ECO:0007669"/>
    <property type="project" value="GOC"/>
</dbReference>
<evidence type="ECO:0000256" key="5">
    <source>
        <dbReference type="ARBA" id="ARBA00022723"/>
    </source>
</evidence>
<dbReference type="GO" id="GO:0032469">
    <property type="term" value="P:endoplasmic reticulum calcium ion homeostasis"/>
    <property type="evidence" value="ECO:0007669"/>
    <property type="project" value="UniProtKB-ARBA"/>
</dbReference>
<dbReference type="GO" id="GO:0070059">
    <property type="term" value="P:intrinsic apoptotic signaling pathway in response to endoplasmic reticulum stress"/>
    <property type="evidence" value="ECO:0007669"/>
    <property type="project" value="UniProtKB-ARBA"/>
</dbReference>
<dbReference type="PANTHER" id="PTHR11256">
    <property type="entry name" value="BCL-2 RELATED"/>
    <property type="match status" value="1"/>
</dbReference>
<comment type="subcellular location">
    <subcellularLocation>
        <location evidence="1">Mitochondrion outer membrane</location>
        <topology evidence="1">Single-pass membrane protein</topology>
    </subcellularLocation>
</comment>
<evidence type="ECO:0000256" key="8">
    <source>
        <dbReference type="ARBA" id="ARBA00022989"/>
    </source>
</evidence>
<reference evidence="17 18" key="1">
    <citation type="journal article" date="2018" name="Proc. R. Soc. B">
        <title>A non-coding region near Follistatin controls head colour polymorphism in the Gouldian finch.</title>
        <authorList>
            <person name="Toomey M.B."/>
            <person name="Marques C.I."/>
            <person name="Andrade P."/>
            <person name="Araujo P.M."/>
            <person name="Sabatino S."/>
            <person name="Gazda M.A."/>
            <person name="Afonso S."/>
            <person name="Lopes R.J."/>
            <person name="Corbo J.C."/>
            <person name="Carneiro M."/>
        </authorList>
    </citation>
    <scope>NUCLEOTIDE SEQUENCE [LARGE SCALE GENOMIC DNA]</scope>
    <source>
        <strain evidence="17">Red01</strain>
        <tissue evidence="17">Muscle</tissue>
    </source>
</reference>
<dbReference type="AlphaFoldDB" id="A0A3L8S549"/>
<evidence type="ECO:0000256" key="4">
    <source>
        <dbReference type="ARBA" id="ARBA00022703"/>
    </source>
</evidence>
<dbReference type="GO" id="GO:0042802">
    <property type="term" value="F:identical protein binding"/>
    <property type="evidence" value="ECO:0007669"/>
    <property type="project" value="UniProtKB-ARBA"/>
</dbReference>
<dbReference type="GO" id="GO:0097145">
    <property type="term" value="C:BAK complex"/>
    <property type="evidence" value="ECO:0007669"/>
    <property type="project" value="UniProtKB-ARBA"/>
</dbReference>
<comment type="similarity">
    <text evidence="2">Belongs to the Bcl-2 family.</text>
</comment>
<dbReference type="EMBL" id="QUSF01000065">
    <property type="protein sequence ID" value="RLV96945.1"/>
    <property type="molecule type" value="Genomic_DNA"/>
</dbReference>
<evidence type="ECO:0000256" key="2">
    <source>
        <dbReference type="ARBA" id="ARBA00009458"/>
    </source>
</evidence>
<dbReference type="GO" id="GO:0051400">
    <property type="term" value="F:BH domain binding"/>
    <property type="evidence" value="ECO:0007669"/>
    <property type="project" value="TreeGrafter"/>
</dbReference>
<evidence type="ECO:0000256" key="11">
    <source>
        <dbReference type="ARBA" id="ARBA00023136"/>
    </source>
</evidence>
<dbReference type="InterPro" id="IPR002475">
    <property type="entry name" value="Bcl2-like"/>
</dbReference>
<evidence type="ECO:0000313" key="18">
    <source>
        <dbReference type="Proteomes" id="UP000276834"/>
    </source>
</evidence>
<dbReference type="GO" id="GO:0046872">
    <property type="term" value="F:metal ion binding"/>
    <property type="evidence" value="ECO:0007669"/>
    <property type="project" value="UniProtKB-KW"/>
</dbReference>
<name>A0A3L8S549_CHLGU</name>
<evidence type="ECO:0000256" key="7">
    <source>
        <dbReference type="ARBA" id="ARBA00022833"/>
    </source>
</evidence>
<keyword evidence="18" id="KW-1185">Reference proteome</keyword>
<feature type="compositionally biased region" description="Basic and acidic residues" evidence="14">
    <location>
        <begin position="117"/>
        <end position="127"/>
    </location>
</feature>
<dbReference type="GO" id="GO:0043065">
    <property type="term" value="P:positive regulation of apoptotic process"/>
    <property type="evidence" value="ECO:0007669"/>
    <property type="project" value="UniProtKB-ARBA"/>
</dbReference>
<keyword evidence="8 15" id="KW-1133">Transmembrane helix</keyword>
<evidence type="ECO:0000256" key="6">
    <source>
        <dbReference type="ARBA" id="ARBA00022787"/>
    </source>
</evidence>
<dbReference type="InterPro" id="IPR020717">
    <property type="entry name" value="Bcl2_BH1_motif_CS"/>
</dbReference>
<keyword evidence="5" id="KW-0479">Metal-binding</keyword>
<evidence type="ECO:0000256" key="12">
    <source>
        <dbReference type="ARBA" id="ARBA00067978"/>
    </source>
</evidence>
<accession>A0A3L8S549</accession>
<organism evidence="17 18">
    <name type="scientific">Chloebia gouldiae</name>
    <name type="common">Gouldian finch</name>
    <name type="synonym">Erythrura gouldiae</name>
    <dbReference type="NCBI Taxonomy" id="44316"/>
    <lineage>
        <taxon>Eukaryota</taxon>
        <taxon>Metazoa</taxon>
        <taxon>Chordata</taxon>
        <taxon>Craniata</taxon>
        <taxon>Vertebrata</taxon>
        <taxon>Euteleostomi</taxon>
        <taxon>Archelosauria</taxon>
        <taxon>Archosauria</taxon>
        <taxon>Dinosauria</taxon>
        <taxon>Saurischia</taxon>
        <taxon>Theropoda</taxon>
        <taxon>Coelurosauria</taxon>
        <taxon>Aves</taxon>
        <taxon>Neognathae</taxon>
        <taxon>Neoaves</taxon>
        <taxon>Telluraves</taxon>
        <taxon>Australaves</taxon>
        <taxon>Passeriformes</taxon>
        <taxon>Passeroidea</taxon>
        <taxon>Passeridae</taxon>
        <taxon>Chloebia</taxon>
    </lineage>
</organism>
<dbReference type="PANTHER" id="PTHR11256:SF41">
    <property type="entry name" value="BCL-2 HOMOLOGOUS ANTAGONIST_KILLER"/>
    <property type="match status" value="1"/>
</dbReference>
<evidence type="ECO:0000313" key="17">
    <source>
        <dbReference type="EMBL" id="RLV96945.1"/>
    </source>
</evidence>
<evidence type="ECO:0000259" key="16">
    <source>
        <dbReference type="SMART" id="SM00337"/>
    </source>
</evidence>
<protein>
    <recommendedName>
        <fullName evidence="12">Bcl-2 homologous antagonist/killer</fullName>
    </recommendedName>
    <alternativeName>
        <fullName evidence="13">Apoptosis regulator BAK</fullName>
    </alternativeName>
</protein>
<dbReference type="SMART" id="SM00337">
    <property type="entry name" value="BCL"/>
    <property type="match status" value="1"/>
</dbReference>
<keyword evidence="4" id="KW-0053">Apoptosis</keyword>
<comment type="caution">
    <text evidence="17">The sequence shown here is derived from an EMBL/GenBank/DDBJ whole genome shotgun (WGS) entry which is preliminary data.</text>
</comment>
<evidence type="ECO:0000256" key="9">
    <source>
        <dbReference type="ARBA" id="ARBA00022990"/>
    </source>
</evidence>
<dbReference type="OrthoDB" id="6020735at2759"/>
<dbReference type="GO" id="GO:0051049">
    <property type="term" value="P:regulation of transport"/>
    <property type="evidence" value="ECO:0007669"/>
    <property type="project" value="UniProtKB-ARBA"/>
</dbReference>
<dbReference type="FunFam" id="1.10.437.10:FF:000007">
    <property type="entry name" value="bcl-2 homologous antagonist/killer"/>
    <property type="match status" value="1"/>
</dbReference>